<dbReference type="InterPro" id="IPR007227">
    <property type="entry name" value="Cell_shape_determining_MreD"/>
</dbReference>
<evidence type="ECO:0000313" key="9">
    <source>
        <dbReference type="EMBL" id="KKW34913.1"/>
    </source>
</evidence>
<proteinExistence type="inferred from homology"/>
<comment type="caution">
    <text evidence="9">The sequence shown here is derived from an EMBL/GenBank/DDBJ whole genome shotgun (WGS) entry which is preliminary data.</text>
</comment>
<feature type="transmembrane region" description="Helical" evidence="8">
    <location>
        <begin position="21"/>
        <end position="41"/>
    </location>
</feature>
<dbReference type="Proteomes" id="UP000034290">
    <property type="component" value="Unassembled WGS sequence"/>
</dbReference>
<feature type="transmembrane region" description="Helical" evidence="8">
    <location>
        <begin position="47"/>
        <end position="79"/>
    </location>
</feature>
<feature type="transmembrane region" description="Helical" evidence="8">
    <location>
        <begin position="91"/>
        <end position="115"/>
    </location>
</feature>
<protein>
    <submittedName>
        <fullName evidence="9">Uncharacterized protein</fullName>
    </submittedName>
</protein>
<comment type="similarity">
    <text evidence="2">Belongs to the MreD family.</text>
</comment>
<name>A0A0G1XUP0_9BACT</name>
<evidence type="ECO:0000256" key="6">
    <source>
        <dbReference type="ARBA" id="ARBA00022989"/>
    </source>
</evidence>
<keyword evidence="5" id="KW-0133">Cell shape</keyword>
<dbReference type="GO" id="GO:0005886">
    <property type="term" value="C:plasma membrane"/>
    <property type="evidence" value="ECO:0007669"/>
    <property type="project" value="UniProtKB-SubCell"/>
</dbReference>
<evidence type="ECO:0000256" key="3">
    <source>
        <dbReference type="ARBA" id="ARBA00022475"/>
    </source>
</evidence>
<keyword evidence="7 8" id="KW-0472">Membrane</keyword>
<dbReference type="EMBL" id="LCRM01000058">
    <property type="protein sequence ID" value="KKW34913.1"/>
    <property type="molecule type" value="Genomic_DNA"/>
</dbReference>
<accession>A0A0G1XUP0</accession>
<evidence type="ECO:0000256" key="8">
    <source>
        <dbReference type="SAM" id="Phobius"/>
    </source>
</evidence>
<evidence type="ECO:0000256" key="1">
    <source>
        <dbReference type="ARBA" id="ARBA00004651"/>
    </source>
</evidence>
<dbReference type="AlphaFoldDB" id="A0A0G1XUP0"/>
<gene>
    <name evidence="9" type="ORF">UY81_C0058G0003</name>
</gene>
<evidence type="ECO:0000256" key="7">
    <source>
        <dbReference type="ARBA" id="ARBA00023136"/>
    </source>
</evidence>
<evidence type="ECO:0000256" key="4">
    <source>
        <dbReference type="ARBA" id="ARBA00022692"/>
    </source>
</evidence>
<evidence type="ECO:0000313" key="10">
    <source>
        <dbReference type="Proteomes" id="UP000034290"/>
    </source>
</evidence>
<reference evidence="9 10" key="1">
    <citation type="journal article" date="2015" name="Nature">
        <title>rRNA introns, odd ribosomes, and small enigmatic genomes across a large radiation of phyla.</title>
        <authorList>
            <person name="Brown C.T."/>
            <person name="Hug L.A."/>
            <person name="Thomas B.C."/>
            <person name="Sharon I."/>
            <person name="Castelle C.J."/>
            <person name="Singh A."/>
            <person name="Wilkins M.J."/>
            <person name="Williams K.H."/>
            <person name="Banfield J.F."/>
        </authorList>
    </citation>
    <scope>NUCLEOTIDE SEQUENCE [LARGE SCALE GENOMIC DNA]</scope>
</reference>
<feature type="transmembrane region" description="Helical" evidence="8">
    <location>
        <begin position="135"/>
        <end position="153"/>
    </location>
</feature>
<keyword evidence="6 8" id="KW-1133">Transmembrane helix</keyword>
<comment type="subcellular location">
    <subcellularLocation>
        <location evidence="1">Cell membrane</location>
        <topology evidence="1">Multi-pass membrane protein</topology>
    </subcellularLocation>
</comment>
<dbReference type="NCBIfam" id="TIGR03426">
    <property type="entry name" value="shape_MreD"/>
    <property type="match status" value="1"/>
</dbReference>
<evidence type="ECO:0000256" key="5">
    <source>
        <dbReference type="ARBA" id="ARBA00022960"/>
    </source>
</evidence>
<organism evidence="9 10">
    <name type="scientific">Candidatus Giovannonibacteria bacterium GW2011_GWA2_53_7</name>
    <dbReference type="NCBI Taxonomy" id="1618650"/>
    <lineage>
        <taxon>Bacteria</taxon>
        <taxon>Candidatus Giovannoniibacteriota</taxon>
    </lineage>
</organism>
<sequence>MWLRIVFSLLISLSLFLLQQFLAPNLLMINVFAVLVIFLSLKQLPNRIWYVFFSGLLLDIAYGSWGVNLLSLFLLYYLFNLFTGQISVFNYWARILLIMGGLLVYLLLNLVLTQILDVIFNSFEHYSFALSPADILNYLITNSLLAILLLLIFRKKSRELSYETF</sequence>
<dbReference type="GO" id="GO:0008360">
    <property type="term" value="P:regulation of cell shape"/>
    <property type="evidence" value="ECO:0007669"/>
    <property type="project" value="UniProtKB-KW"/>
</dbReference>
<keyword evidence="3" id="KW-1003">Cell membrane</keyword>
<keyword evidence="4 8" id="KW-0812">Transmembrane</keyword>
<evidence type="ECO:0000256" key="2">
    <source>
        <dbReference type="ARBA" id="ARBA00007776"/>
    </source>
</evidence>